<evidence type="ECO:0000259" key="1">
    <source>
        <dbReference type="PROSITE" id="PS50235"/>
    </source>
</evidence>
<feature type="domain" description="USP" evidence="1">
    <location>
        <begin position="1"/>
        <end position="215"/>
    </location>
</feature>
<dbReference type="InterPro" id="IPR028889">
    <property type="entry name" value="USP"/>
</dbReference>
<dbReference type="InterPro" id="IPR050164">
    <property type="entry name" value="Peptidase_C19"/>
</dbReference>
<dbReference type="InterPro" id="IPR018200">
    <property type="entry name" value="USP_CS"/>
</dbReference>
<dbReference type="Proteomes" id="UP000562322">
    <property type="component" value="Unassembled WGS sequence"/>
</dbReference>
<dbReference type="AlphaFoldDB" id="A0A7L0WBF9"/>
<dbReference type="Pfam" id="PF00443">
    <property type="entry name" value="UCH"/>
    <property type="match status" value="1"/>
</dbReference>
<dbReference type="PROSITE" id="PS50235">
    <property type="entry name" value="USP_3"/>
    <property type="match status" value="1"/>
</dbReference>
<dbReference type="GO" id="GO:0016579">
    <property type="term" value="P:protein deubiquitination"/>
    <property type="evidence" value="ECO:0007669"/>
    <property type="project" value="InterPro"/>
</dbReference>
<organism evidence="2 3">
    <name type="scientific">Alectura lathami</name>
    <name type="common">Australian brush turkey</name>
    <dbReference type="NCBI Taxonomy" id="81907"/>
    <lineage>
        <taxon>Eukaryota</taxon>
        <taxon>Metazoa</taxon>
        <taxon>Chordata</taxon>
        <taxon>Craniata</taxon>
        <taxon>Vertebrata</taxon>
        <taxon>Euteleostomi</taxon>
        <taxon>Archelosauria</taxon>
        <taxon>Archosauria</taxon>
        <taxon>Dinosauria</taxon>
        <taxon>Saurischia</taxon>
        <taxon>Theropoda</taxon>
        <taxon>Coelurosauria</taxon>
        <taxon>Aves</taxon>
        <taxon>Neognathae</taxon>
        <taxon>Galloanserae</taxon>
        <taxon>Galliformes</taxon>
        <taxon>Megapodiidae</taxon>
        <taxon>Alectura</taxon>
    </lineage>
</organism>
<reference evidence="2 3" key="1">
    <citation type="submission" date="2019-09" db="EMBL/GenBank/DDBJ databases">
        <title>Bird 10,000 Genomes (B10K) Project - Family phase.</title>
        <authorList>
            <person name="Zhang G."/>
        </authorList>
    </citation>
    <scope>NUCLEOTIDE SEQUENCE [LARGE SCALE GENOMIC DNA]</scope>
    <source>
        <strain evidence="2">B10K-DU-001-39</strain>
        <tissue evidence="2">Muscle</tissue>
    </source>
</reference>
<dbReference type="GO" id="GO:0005634">
    <property type="term" value="C:nucleus"/>
    <property type="evidence" value="ECO:0007669"/>
    <property type="project" value="TreeGrafter"/>
</dbReference>
<keyword evidence="2" id="KW-0378">Hydrolase</keyword>
<dbReference type="PROSITE" id="PS00973">
    <property type="entry name" value="USP_2"/>
    <property type="match status" value="1"/>
</dbReference>
<protein>
    <submittedName>
        <fullName evidence="2">UBP16 hydrolase</fullName>
    </submittedName>
</protein>
<dbReference type="InterPro" id="IPR001394">
    <property type="entry name" value="Peptidase_C19_UCH"/>
</dbReference>
<gene>
    <name evidence="2" type="primary">Usp16_1</name>
    <name evidence="2" type="ORF">ALELAT_R09353</name>
</gene>
<keyword evidence="3" id="KW-1185">Reference proteome</keyword>
<dbReference type="Gene3D" id="3.90.70.10">
    <property type="entry name" value="Cysteine proteinases"/>
    <property type="match status" value="1"/>
</dbReference>
<dbReference type="CDD" id="cd02667">
    <property type="entry name" value="Peptidase_C19K"/>
    <property type="match status" value="1"/>
</dbReference>
<dbReference type="OrthoDB" id="2020758at2759"/>
<dbReference type="EMBL" id="VXAV01004763">
    <property type="protein sequence ID" value="NXL88024.1"/>
    <property type="molecule type" value="Genomic_DNA"/>
</dbReference>
<name>A0A7L0WBF9_ALELA</name>
<dbReference type="PANTHER" id="PTHR24006">
    <property type="entry name" value="UBIQUITIN CARBOXYL-TERMINAL HYDROLASE"/>
    <property type="match status" value="1"/>
</dbReference>
<sequence length="216" mass="24764">EVLTEDPEMAFCSLANREDLNPEEGSIHHCLYHFTRNEKLTENNKLLCDVCTQRHFGPKNIKNEKKYVYTNARKQMLISLAPPILTLHLKRFQQAGFNLRKVNRHVKFPEVIDLAPFCTVKCKNVAEGNTRVLYSLYGVVEHSGTMRSGHYTAYAKVRSMNNHLCDLVLQGQPPQALETESTEGQWFHISDTHVQAVSAARVLSSQAYLLFYERLL</sequence>
<comment type="caution">
    <text evidence="2">The sequence shown here is derived from an EMBL/GenBank/DDBJ whole genome shotgun (WGS) entry which is preliminary data.</text>
</comment>
<dbReference type="SUPFAM" id="SSF54001">
    <property type="entry name" value="Cysteine proteinases"/>
    <property type="match status" value="1"/>
</dbReference>
<dbReference type="PANTHER" id="PTHR24006:SF852">
    <property type="entry name" value="UBIQUITIN CARBOXYL-TERMINAL HYDROLASE"/>
    <property type="match status" value="1"/>
</dbReference>
<feature type="non-terminal residue" evidence="2">
    <location>
        <position position="216"/>
    </location>
</feature>
<proteinExistence type="predicted"/>
<dbReference type="GO" id="GO:0005829">
    <property type="term" value="C:cytosol"/>
    <property type="evidence" value="ECO:0007669"/>
    <property type="project" value="TreeGrafter"/>
</dbReference>
<feature type="non-terminal residue" evidence="2">
    <location>
        <position position="1"/>
    </location>
</feature>
<dbReference type="InterPro" id="IPR038765">
    <property type="entry name" value="Papain-like_cys_pep_sf"/>
</dbReference>
<dbReference type="GO" id="GO:0004843">
    <property type="term" value="F:cysteine-type deubiquitinase activity"/>
    <property type="evidence" value="ECO:0007669"/>
    <property type="project" value="InterPro"/>
</dbReference>
<evidence type="ECO:0000313" key="3">
    <source>
        <dbReference type="Proteomes" id="UP000562322"/>
    </source>
</evidence>
<accession>A0A7L0WBF9</accession>
<evidence type="ECO:0000313" key="2">
    <source>
        <dbReference type="EMBL" id="NXL88024.1"/>
    </source>
</evidence>